<sequence length="60" mass="6513">NTTATKSVVNEVGSTMSPMSKPVITDESDVNQTPYRMRLNRASNTNEPTIAKRGNKSAES</sequence>
<feature type="region of interest" description="Disordered" evidence="1">
    <location>
        <begin position="1"/>
        <end position="60"/>
    </location>
</feature>
<reference evidence="2 3" key="1">
    <citation type="journal article" date="2015" name="Nature">
        <title>rRNA introns, odd ribosomes, and small enigmatic genomes across a large radiation of phyla.</title>
        <authorList>
            <person name="Brown C.T."/>
            <person name="Hug L.A."/>
            <person name="Thomas B.C."/>
            <person name="Sharon I."/>
            <person name="Castelle C.J."/>
            <person name="Singh A."/>
            <person name="Wilkins M.J."/>
            <person name="Williams K.H."/>
            <person name="Banfield J.F."/>
        </authorList>
    </citation>
    <scope>NUCLEOTIDE SEQUENCE [LARGE SCALE GENOMIC DNA]</scope>
</reference>
<protein>
    <submittedName>
        <fullName evidence="2">Uncharacterized protein</fullName>
    </submittedName>
</protein>
<proteinExistence type="predicted"/>
<accession>A0A0G1TX39</accession>
<evidence type="ECO:0000313" key="3">
    <source>
        <dbReference type="Proteomes" id="UP000034739"/>
    </source>
</evidence>
<gene>
    <name evidence="2" type="ORF">UY16_C0057G0001</name>
</gene>
<dbReference type="Proteomes" id="UP000034739">
    <property type="component" value="Unassembled WGS sequence"/>
</dbReference>
<name>A0A0G1TX39_9BACT</name>
<organism evidence="2 3">
    <name type="scientific">Candidatus Gottesmanbacteria bacterium GW2011_GWA2_47_9</name>
    <dbReference type="NCBI Taxonomy" id="1618445"/>
    <lineage>
        <taxon>Bacteria</taxon>
        <taxon>Candidatus Gottesmaniibacteriota</taxon>
    </lineage>
</organism>
<evidence type="ECO:0000256" key="1">
    <source>
        <dbReference type="SAM" id="MobiDB-lite"/>
    </source>
</evidence>
<dbReference type="EMBL" id="LCOY01000057">
    <property type="protein sequence ID" value="KKU86396.1"/>
    <property type="molecule type" value="Genomic_DNA"/>
</dbReference>
<feature type="non-terminal residue" evidence="2">
    <location>
        <position position="1"/>
    </location>
</feature>
<comment type="caution">
    <text evidence="2">The sequence shown here is derived from an EMBL/GenBank/DDBJ whole genome shotgun (WGS) entry which is preliminary data.</text>
</comment>
<feature type="compositionally biased region" description="Polar residues" evidence="1">
    <location>
        <begin position="1"/>
        <end position="18"/>
    </location>
</feature>
<evidence type="ECO:0000313" key="2">
    <source>
        <dbReference type="EMBL" id="KKU86396.1"/>
    </source>
</evidence>
<dbReference type="AlphaFoldDB" id="A0A0G1TX39"/>